<sequence length="116" mass="12279">MTRAPLSRGGARSALSRADSDRSVSERCLDGAHYVHPNGVGSKPVMREGASESEMSLSSGGALLSFAPFLPPLDILFLAKRPAIYSPTPLGLQVFMIAVTTYSDGSHARSLFKNAV</sequence>
<protein>
    <submittedName>
        <fullName evidence="2">Uncharacterized protein</fullName>
    </submittedName>
</protein>
<reference evidence="2 3" key="1">
    <citation type="journal article" date="2019" name="Commun. Biol.">
        <title>The bagworm genome reveals a unique fibroin gene that provides high tensile strength.</title>
        <authorList>
            <person name="Kono N."/>
            <person name="Nakamura H."/>
            <person name="Ohtoshi R."/>
            <person name="Tomita M."/>
            <person name="Numata K."/>
            <person name="Arakawa K."/>
        </authorList>
    </citation>
    <scope>NUCLEOTIDE SEQUENCE [LARGE SCALE GENOMIC DNA]</scope>
</reference>
<name>A0A4C1UV12_EUMVA</name>
<gene>
    <name evidence="2" type="ORF">EVAR_20186_1</name>
</gene>
<evidence type="ECO:0000313" key="2">
    <source>
        <dbReference type="EMBL" id="GBP29857.1"/>
    </source>
</evidence>
<feature type="region of interest" description="Disordered" evidence="1">
    <location>
        <begin position="1"/>
        <end position="24"/>
    </location>
</feature>
<evidence type="ECO:0000313" key="3">
    <source>
        <dbReference type="Proteomes" id="UP000299102"/>
    </source>
</evidence>
<feature type="compositionally biased region" description="Low complexity" evidence="1">
    <location>
        <begin position="1"/>
        <end position="17"/>
    </location>
</feature>
<comment type="caution">
    <text evidence="2">The sequence shown here is derived from an EMBL/GenBank/DDBJ whole genome shotgun (WGS) entry which is preliminary data.</text>
</comment>
<dbReference type="AlphaFoldDB" id="A0A4C1UV12"/>
<evidence type="ECO:0000256" key="1">
    <source>
        <dbReference type="SAM" id="MobiDB-lite"/>
    </source>
</evidence>
<organism evidence="2 3">
    <name type="scientific">Eumeta variegata</name>
    <name type="common">Bagworm moth</name>
    <name type="synonym">Eumeta japonica</name>
    <dbReference type="NCBI Taxonomy" id="151549"/>
    <lineage>
        <taxon>Eukaryota</taxon>
        <taxon>Metazoa</taxon>
        <taxon>Ecdysozoa</taxon>
        <taxon>Arthropoda</taxon>
        <taxon>Hexapoda</taxon>
        <taxon>Insecta</taxon>
        <taxon>Pterygota</taxon>
        <taxon>Neoptera</taxon>
        <taxon>Endopterygota</taxon>
        <taxon>Lepidoptera</taxon>
        <taxon>Glossata</taxon>
        <taxon>Ditrysia</taxon>
        <taxon>Tineoidea</taxon>
        <taxon>Psychidae</taxon>
        <taxon>Oiketicinae</taxon>
        <taxon>Eumeta</taxon>
    </lineage>
</organism>
<dbReference type="Proteomes" id="UP000299102">
    <property type="component" value="Unassembled WGS sequence"/>
</dbReference>
<proteinExistence type="predicted"/>
<keyword evidence="3" id="KW-1185">Reference proteome</keyword>
<dbReference type="EMBL" id="BGZK01000225">
    <property type="protein sequence ID" value="GBP29857.1"/>
    <property type="molecule type" value="Genomic_DNA"/>
</dbReference>
<accession>A0A4C1UV12</accession>